<evidence type="ECO:0000313" key="2">
    <source>
        <dbReference type="Proteomes" id="UP000315389"/>
    </source>
</evidence>
<keyword evidence="2" id="KW-1185">Reference proteome</keyword>
<proteinExistence type="predicted"/>
<dbReference type="EMBL" id="VFOS01000003">
    <property type="protein sequence ID" value="TQL58559.1"/>
    <property type="molecule type" value="Genomic_DNA"/>
</dbReference>
<evidence type="ECO:0000313" key="1">
    <source>
        <dbReference type="EMBL" id="TQL58559.1"/>
    </source>
</evidence>
<protein>
    <submittedName>
        <fullName evidence="1">Uncharacterized protein</fullName>
    </submittedName>
</protein>
<comment type="caution">
    <text evidence="1">The sequence shown here is derived from an EMBL/GenBank/DDBJ whole genome shotgun (WGS) entry which is preliminary data.</text>
</comment>
<sequence length="33" mass="3574">MLQKKQRDDLLGRERASIGSEVGVEPGGMLFGV</sequence>
<dbReference type="AlphaFoldDB" id="A0A542ZE46"/>
<gene>
    <name evidence="1" type="ORF">FB461_1974</name>
</gene>
<accession>A0A542ZE46</accession>
<reference evidence="1 2" key="1">
    <citation type="submission" date="2019-06" db="EMBL/GenBank/DDBJ databases">
        <title>Sequencing the genomes of 1000 actinobacteria strains.</title>
        <authorList>
            <person name="Klenk H.-P."/>
        </authorList>
    </citation>
    <scope>NUCLEOTIDE SEQUENCE [LARGE SCALE GENOMIC DNA]</scope>
    <source>
        <strain evidence="1 2">DSM 4813</strain>
    </source>
</reference>
<dbReference type="Proteomes" id="UP000315389">
    <property type="component" value="Unassembled WGS sequence"/>
</dbReference>
<name>A0A542ZE46_RARFA</name>
<organism evidence="1 2">
    <name type="scientific">Rarobacter faecitabidus</name>
    <dbReference type="NCBI Taxonomy" id="13243"/>
    <lineage>
        <taxon>Bacteria</taxon>
        <taxon>Bacillati</taxon>
        <taxon>Actinomycetota</taxon>
        <taxon>Actinomycetes</taxon>
        <taxon>Micrococcales</taxon>
        <taxon>Rarobacteraceae</taxon>
        <taxon>Rarobacter</taxon>
    </lineage>
</organism>